<dbReference type="PROSITE" id="PS50222">
    <property type="entry name" value="EF_HAND_2"/>
    <property type="match status" value="2"/>
</dbReference>
<feature type="domain" description="EF-hand" evidence="3">
    <location>
        <begin position="109"/>
        <end position="131"/>
    </location>
</feature>
<evidence type="ECO:0000259" key="3">
    <source>
        <dbReference type="PROSITE" id="PS50222"/>
    </source>
</evidence>
<dbReference type="PROSITE" id="PS00018">
    <property type="entry name" value="EF_HAND_1"/>
    <property type="match status" value="1"/>
</dbReference>
<evidence type="ECO:0000313" key="5">
    <source>
        <dbReference type="Proteomes" id="UP000261520"/>
    </source>
</evidence>
<dbReference type="AlphaFoldDB" id="A0A3B4BMB8"/>
<sequence length="131" mass="15422">MSVMAEVQAKARELAKDSKYFSVLEVGCLIRQFYVLLGEESKLAQPILGMYKTDFEMILETIFGIDAQYMIDRIFFVLDRNKDKHIGVDEWVETLGIFLREFNFHYDVEYILDNVFKAMDYDRDGKLSYSD</sequence>
<evidence type="ECO:0000256" key="1">
    <source>
        <dbReference type="ARBA" id="ARBA00022723"/>
    </source>
</evidence>
<name>A0A3B4BMB8_9GOBI</name>
<dbReference type="GO" id="GO:0005509">
    <property type="term" value="F:calcium ion binding"/>
    <property type="evidence" value="ECO:0007669"/>
    <property type="project" value="InterPro"/>
</dbReference>
<dbReference type="InterPro" id="IPR002048">
    <property type="entry name" value="EF_hand_dom"/>
</dbReference>
<proteinExistence type="predicted"/>
<keyword evidence="2" id="KW-0106">Calcium</keyword>
<protein>
    <recommendedName>
        <fullName evidence="3">EF-hand domain-containing protein</fullName>
    </recommendedName>
</protein>
<feature type="domain" description="EF-hand" evidence="3">
    <location>
        <begin position="71"/>
        <end position="101"/>
    </location>
</feature>
<accession>A0A3B4BMB8</accession>
<keyword evidence="1" id="KW-0479">Metal-binding</keyword>
<dbReference type="Proteomes" id="UP000261520">
    <property type="component" value="Unplaced"/>
</dbReference>
<dbReference type="Gene3D" id="1.10.238.10">
    <property type="entry name" value="EF-hand"/>
    <property type="match status" value="1"/>
</dbReference>
<reference evidence="4" key="1">
    <citation type="submission" date="2025-08" db="UniProtKB">
        <authorList>
            <consortium name="Ensembl"/>
        </authorList>
    </citation>
    <scope>IDENTIFICATION</scope>
</reference>
<evidence type="ECO:0000313" key="4">
    <source>
        <dbReference type="Ensembl" id="ENSPMGP00000029682.1"/>
    </source>
</evidence>
<dbReference type="SUPFAM" id="SSF47473">
    <property type="entry name" value="EF-hand"/>
    <property type="match status" value="1"/>
</dbReference>
<dbReference type="InterPro" id="IPR018247">
    <property type="entry name" value="EF_Hand_1_Ca_BS"/>
</dbReference>
<dbReference type="Ensembl" id="ENSPMGT00000031598.1">
    <property type="protein sequence ID" value="ENSPMGP00000029682.1"/>
    <property type="gene ID" value="ENSPMGG00000023890.1"/>
</dbReference>
<dbReference type="InterPro" id="IPR011992">
    <property type="entry name" value="EF-hand-dom_pair"/>
</dbReference>
<evidence type="ECO:0000256" key="2">
    <source>
        <dbReference type="ARBA" id="ARBA00022837"/>
    </source>
</evidence>
<reference evidence="4" key="2">
    <citation type="submission" date="2025-09" db="UniProtKB">
        <authorList>
            <consortium name="Ensembl"/>
        </authorList>
    </citation>
    <scope>IDENTIFICATION</scope>
</reference>
<keyword evidence="5" id="KW-1185">Reference proteome</keyword>
<organism evidence="4 5">
    <name type="scientific">Periophthalmus magnuspinnatus</name>
    <dbReference type="NCBI Taxonomy" id="409849"/>
    <lineage>
        <taxon>Eukaryota</taxon>
        <taxon>Metazoa</taxon>
        <taxon>Chordata</taxon>
        <taxon>Craniata</taxon>
        <taxon>Vertebrata</taxon>
        <taxon>Euteleostomi</taxon>
        <taxon>Actinopterygii</taxon>
        <taxon>Neopterygii</taxon>
        <taxon>Teleostei</taxon>
        <taxon>Neoteleostei</taxon>
        <taxon>Acanthomorphata</taxon>
        <taxon>Gobiaria</taxon>
        <taxon>Gobiiformes</taxon>
        <taxon>Gobioidei</taxon>
        <taxon>Gobiidae</taxon>
        <taxon>Oxudercinae</taxon>
        <taxon>Periophthalmus</taxon>
    </lineage>
</organism>
<dbReference type="STRING" id="409849.ENSPMGP00000029682"/>